<dbReference type="InterPro" id="IPR027417">
    <property type="entry name" value="P-loop_NTPase"/>
</dbReference>
<evidence type="ECO:0000256" key="4">
    <source>
        <dbReference type="ARBA" id="ARBA00022840"/>
    </source>
</evidence>
<keyword evidence="3" id="KW-0547">Nucleotide-binding</keyword>
<dbReference type="GO" id="GO:0016887">
    <property type="term" value="F:ATP hydrolysis activity"/>
    <property type="evidence" value="ECO:0007669"/>
    <property type="project" value="InterPro"/>
</dbReference>
<dbReference type="EMBL" id="ATBP01000895">
    <property type="protein sequence ID" value="ETR68601.1"/>
    <property type="molecule type" value="Genomic_DNA"/>
</dbReference>
<dbReference type="PANTHER" id="PTHR46743:SF2">
    <property type="entry name" value="TEICHOIC ACIDS EXPORT ATP-BINDING PROTEIN TAGH"/>
    <property type="match status" value="1"/>
</dbReference>
<name>A0A1V1P1B0_9BACT</name>
<reference evidence="7" key="1">
    <citation type="submission" date="2012-11" db="EMBL/GenBank/DDBJ databases">
        <authorList>
            <person name="Lucero-Rivera Y.E."/>
            <person name="Tovar-Ramirez D."/>
        </authorList>
    </citation>
    <scope>NUCLEOTIDE SEQUENCE [LARGE SCALE GENOMIC DNA]</scope>
    <source>
        <strain evidence="7">Araruama</strain>
    </source>
</reference>
<dbReference type="PROSITE" id="PS50893">
    <property type="entry name" value="ABC_TRANSPORTER_2"/>
    <property type="match status" value="1"/>
</dbReference>
<dbReference type="Pfam" id="PF00005">
    <property type="entry name" value="ABC_tran"/>
    <property type="match status" value="1"/>
</dbReference>
<evidence type="ECO:0000313" key="7">
    <source>
        <dbReference type="Proteomes" id="UP000189670"/>
    </source>
</evidence>
<feature type="domain" description="ABC transporter" evidence="5">
    <location>
        <begin position="34"/>
        <end position="259"/>
    </location>
</feature>
<dbReference type="InterPro" id="IPR003439">
    <property type="entry name" value="ABC_transporter-like_ATP-bd"/>
</dbReference>
<evidence type="ECO:0000256" key="3">
    <source>
        <dbReference type="ARBA" id="ARBA00022741"/>
    </source>
</evidence>
<evidence type="ECO:0000256" key="2">
    <source>
        <dbReference type="ARBA" id="ARBA00022448"/>
    </source>
</evidence>
<dbReference type="Proteomes" id="UP000189670">
    <property type="component" value="Unassembled WGS sequence"/>
</dbReference>
<keyword evidence="4 6" id="KW-0067">ATP-binding</keyword>
<dbReference type="InterPro" id="IPR003593">
    <property type="entry name" value="AAA+_ATPase"/>
</dbReference>
<dbReference type="SMART" id="SM00382">
    <property type="entry name" value="AAA"/>
    <property type="match status" value="1"/>
</dbReference>
<dbReference type="SUPFAM" id="SSF52540">
    <property type="entry name" value="P-loop containing nucleoside triphosphate hydrolases"/>
    <property type="match status" value="1"/>
</dbReference>
<dbReference type="CDD" id="cd03220">
    <property type="entry name" value="ABC_KpsT_Wzt"/>
    <property type="match status" value="1"/>
</dbReference>
<dbReference type="GO" id="GO:0016020">
    <property type="term" value="C:membrane"/>
    <property type="evidence" value="ECO:0007669"/>
    <property type="project" value="InterPro"/>
</dbReference>
<evidence type="ECO:0000313" key="6">
    <source>
        <dbReference type="EMBL" id="ETR68601.1"/>
    </source>
</evidence>
<dbReference type="PANTHER" id="PTHR46743">
    <property type="entry name" value="TEICHOIC ACIDS EXPORT ATP-BINDING PROTEIN TAGH"/>
    <property type="match status" value="1"/>
</dbReference>
<keyword evidence="2" id="KW-0813">Transport</keyword>
<dbReference type="Gene3D" id="3.40.50.300">
    <property type="entry name" value="P-loop containing nucleotide triphosphate hydrolases"/>
    <property type="match status" value="1"/>
</dbReference>
<comment type="similarity">
    <text evidence="1">Belongs to the ABC transporter superfamily.</text>
</comment>
<accession>A0A1V1P1B0</accession>
<proteinExistence type="inferred from homology"/>
<dbReference type="AlphaFoldDB" id="A0A1V1P1B0"/>
<evidence type="ECO:0000256" key="1">
    <source>
        <dbReference type="ARBA" id="ARBA00005417"/>
    </source>
</evidence>
<protein>
    <submittedName>
        <fullName evidence="6">Lipopolysaccharide transport system ATP-binding protein</fullName>
    </submittedName>
</protein>
<dbReference type="InterPro" id="IPR050683">
    <property type="entry name" value="Bact_Polysacc_Export_ATP-bd"/>
</dbReference>
<dbReference type="GO" id="GO:0140359">
    <property type="term" value="F:ABC-type transporter activity"/>
    <property type="evidence" value="ECO:0007669"/>
    <property type="project" value="InterPro"/>
</dbReference>
<evidence type="ECO:0000259" key="5">
    <source>
        <dbReference type="PROSITE" id="PS50893"/>
    </source>
</evidence>
<organism evidence="6 7">
    <name type="scientific">Candidatus Magnetoglobus multicellularis str. Araruama</name>
    <dbReference type="NCBI Taxonomy" id="890399"/>
    <lineage>
        <taxon>Bacteria</taxon>
        <taxon>Pseudomonadati</taxon>
        <taxon>Thermodesulfobacteriota</taxon>
        <taxon>Desulfobacteria</taxon>
        <taxon>Desulfobacterales</taxon>
        <taxon>Desulfobacteraceae</taxon>
        <taxon>Candidatus Magnetoglobus</taxon>
    </lineage>
</organism>
<dbReference type="InterPro" id="IPR015860">
    <property type="entry name" value="ABC_transpr_TagH-like"/>
</dbReference>
<sequence>MDDAIRNPGQGLSKQYRIGGLKELNVLLRKNHSCHILSLFRKTIPTQSKNLFWALNNVSFDIHSGEIVGIVGRNGSGKTTLLKILARITHPTSGYADIQGRVGCLLAAGIGFHAELSGRENIFLSGTTLGLKRKEVQQKFDEIVAFSEIEKYLDTPVKRYSSGMYLRLAFAVAAHLETEILLVDEVLAVGDVGFQKKCLGKINDVAGEGRTVLFVTHDLQAIRRLCNRGLLLDQGQLVHDGNMADVLKSYAQTWIDLPPERHWLSQMPGDKYIKIESIRVCNADGKTTASINRYQNFCIEVVYHIQKANFWPALCVQFHSSEGVHLFSAHDLDARNDYHLQQPTKIKETCMIPEHLLSPGRIIVHVGLCRFSPVYTEDFMLKEIVGFDIIDNTPIEQIKGPSEKNWYGAMQPNLQWQIVLDDKTCL</sequence>
<comment type="caution">
    <text evidence="6">The sequence shown here is derived from an EMBL/GenBank/DDBJ whole genome shotgun (WGS) entry which is preliminary data.</text>
</comment>
<dbReference type="GO" id="GO:0005524">
    <property type="term" value="F:ATP binding"/>
    <property type="evidence" value="ECO:0007669"/>
    <property type="project" value="UniProtKB-KW"/>
</dbReference>
<gene>
    <name evidence="6" type="ORF">OMM_10360</name>
</gene>